<feature type="compositionally biased region" description="Acidic residues" evidence="1">
    <location>
        <begin position="181"/>
        <end position="192"/>
    </location>
</feature>
<reference evidence="4" key="1">
    <citation type="journal article" date="2017" name="Nat. Microbiol.">
        <title>Global analysis of biosynthetic gene clusters reveals vast potential of secondary metabolite production in Penicillium species.</title>
        <authorList>
            <person name="Nielsen J.C."/>
            <person name="Grijseels S."/>
            <person name="Prigent S."/>
            <person name="Ji B."/>
            <person name="Dainat J."/>
            <person name="Nielsen K.F."/>
            <person name="Frisvad J.C."/>
            <person name="Workman M."/>
            <person name="Nielsen J."/>
        </authorList>
    </citation>
    <scope>NUCLEOTIDE SEQUENCE [LARGE SCALE GENOMIC DNA]</scope>
    <source>
        <strain evidence="4">IBT 31811</strain>
    </source>
</reference>
<gene>
    <name evidence="3" type="ORF">PENANT_c065G04767</name>
</gene>
<name>A0A1V6PPU7_9EURO</name>
<comment type="caution">
    <text evidence="3">The sequence shown here is derived from an EMBL/GenBank/DDBJ whole genome shotgun (WGS) entry which is preliminary data.</text>
</comment>
<evidence type="ECO:0000313" key="3">
    <source>
        <dbReference type="EMBL" id="OQD79028.1"/>
    </source>
</evidence>
<evidence type="ECO:0000256" key="1">
    <source>
        <dbReference type="SAM" id="MobiDB-lite"/>
    </source>
</evidence>
<protein>
    <recommendedName>
        <fullName evidence="2">Myb-like DNA-binding domain-containing protein</fullName>
    </recommendedName>
</protein>
<proteinExistence type="predicted"/>
<evidence type="ECO:0000259" key="2">
    <source>
        <dbReference type="Pfam" id="PF22980"/>
    </source>
</evidence>
<keyword evidence="4" id="KW-1185">Reference proteome</keyword>
<feature type="region of interest" description="Disordered" evidence="1">
    <location>
        <begin position="164"/>
        <end position="192"/>
    </location>
</feature>
<dbReference type="STRING" id="416450.A0A1V6PPU7"/>
<feature type="region of interest" description="Disordered" evidence="1">
    <location>
        <begin position="80"/>
        <end position="106"/>
    </location>
</feature>
<feature type="domain" description="Myb-like DNA-binding" evidence="2">
    <location>
        <begin position="32"/>
        <end position="77"/>
    </location>
</feature>
<dbReference type="EMBL" id="MDYN01000065">
    <property type="protein sequence ID" value="OQD79028.1"/>
    <property type="molecule type" value="Genomic_DNA"/>
</dbReference>
<feature type="compositionally biased region" description="Basic and acidic residues" evidence="1">
    <location>
        <begin position="164"/>
        <end position="180"/>
    </location>
</feature>
<dbReference type="InterPro" id="IPR054505">
    <property type="entry name" value="Myb_DNA-bind_8"/>
</dbReference>
<feature type="compositionally biased region" description="Basic residues" evidence="1">
    <location>
        <begin position="1"/>
        <end position="10"/>
    </location>
</feature>
<organism evidence="3 4">
    <name type="scientific">Penicillium antarcticum</name>
    <dbReference type="NCBI Taxonomy" id="416450"/>
    <lineage>
        <taxon>Eukaryota</taxon>
        <taxon>Fungi</taxon>
        <taxon>Dikarya</taxon>
        <taxon>Ascomycota</taxon>
        <taxon>Pezizomycotina</taxon>
        <taxon>Eurotiomycetes</taxon>
        <taxon>Eurotiomycetidae</taxon>
        <taxon>Eurotiales</taxon>
        <taxon>Aspergillaceae</taxon>
        <taxon>Penicillium</taxon>
    </lineage>
</organism>
<accession>A0A1V6PPU7</accession>
<dbReference type="AlphaFoldDB" id="A0A1V6PPU7"/>
<feature type="compositionally biased region" description="Low complexity" evidence="1">
    <location>
        <begin position="11"/>
        <end position="30"/>
    </location>
</feature>
<evidence type="ECO:0000313" key="4">
    <source>
        <dbReference type="Proteomes" id="UP000191672"/>
    </source>
</evidence>
<feature type="compositionally biased region" description="Basic and acidic residues" evidence="1">
    <location>
        <begin position="80"/>
        <end position="91"/>
    </location>
</feature>
<feature type="region of interest" description="Disordered" evidence="1">
    <location>
        <begin position="1"/>
        <end position="30"/>
    </location>
</feature>
<sequence>MAKTATHKQVTKSSSARSTPSKTSKPSSGSIDRDLLFLWSCCQSASMRIDFPAVAQVLGIKPNAARMRFARLKTKLDAMEEEQKRTVKTEPEDNNQPEGASAEQDKTLGLNARLQEGTEVLYHGAWWGTDTAAFFSYICSTLYLLGTSARVQFTRVQHKIEAVQDHEEQQTPIHTEHRLDEEVDDDDDAAAL</sequence>
<dbReference type="Proteomes" id="UP000191672">
    <property type="component" value="Unassembled WGS sequence"/>
</dbReference>
<dbReference type="Pfam" id="PF22980">
    <property type="entry name" value="Myb_DNA-bind_8"/>
    <property type="match status" value="1"/>
</dbReference>